<proteinExistence type="predicted"/>
<feature type="transmembrane region" description="Helical" evidence="1">
    <location>
        <begin position="75"/>
        <end position="95"/>
    </location>
</feature>
<name>A0ABY6Q4H2_9GAMM</name>
<keyword evidence="1" id="KW-0472">Membrane</keyword>
<keyword evidence="1" id="KW-1133">Transmembrane helix</keyword>
<gene>
    <name evidence="2" type="ORF">E0F26_03845</name>
</gene>
<organism evidence="2 3">
    <name type="scientific">Candidatus Paraluminiphilus aquimaris</name>
    <dbReference type="NCBI Taxonomy" id="2518994"/>
    <lineage>
        <taxon>Bacteria</taxon>
        <taxon>Pseudomonadati</taxon>
        <taxon>Pseudomonadota</taxon>
        <taxon>Gammaproteobacteria</taxon>
        <taxon>Cellvibrionales</taxon>
        <taxon>Halieaceae</taxon>
        <taxon>Candidatus Paraluminiphilus</taxon>
    </lineage>
</organism>
<sequence length="122" mass="12698">MAFWYLNAAAFIAAVGAVFHGYVGGRIYLGHINGSDLEDLTKSLSVVSWQVFTIWLAVSAGVLVCVSLDASLGLMAYPIIAVNALCALLFVYLGVTGHGQLLKLPGAYLTGATACLAYLGVG</sequence>
<accession>A0ABY6Q4H2</accession>
<evidence type="ECO:0008006" key="4">
    <source>
        <dbReference type="Google" id="ProtNLM"/>
    </source>
</evidence>
<dbReference type="EMBL" id="CP036501">
    <property type="protein sequence ID" value="UZP73929.1"/>
    <property type="molecule type" value="Genomic_DNA"/>
</dbReference>
<evidence type="ECO:0000313" key="2">
    <source>
        <dbReference type="EMBL" id="UZP73929.1"/>
    </source>
</evidence>
<feature type="transmembrane region" description="Helical" evidence="1">
    <location>
        <begin position="49"/>
        <end position="68"/>
    </location>
</feature>
<dbReference type="RefSeq" id="WP_279242730.1">
    <property type="nucleotide sequence ID" value="NZ_CP036501.1"/>
</dbReference>
<evidence type="ECO:0000313" key="3">
    <source>
        <dbReference type="Proteomes" id="UP001317963"/>
    </source>
</evidence>
<keyword evidence="1" id="KW-0812">Transmembrane</keyword>
<evidence type="ECO:0000256" key="1">
    <source>
        <dbReference type="SAM" id="Phobius"/>
    </source>
</evidence>
<reference evidence="2 3" key="1">
    <citation type="submission" date="2019-02" db="EMBL/GenBank/DDBJ databases">
        <title>Halieaceae_genomes.</title>
        <authorList>
            <person name="Li S.-H."/>
        </authorList>
    </citation>
    <scope>NUCLEOTIDE SEQUENCE [LARGE SCALE GENOMIC DNA]</scope>
    <source>
        <strain evidence="2 3">JH123</strain>
    </source>
</reference>
<protein>
    <recommendedName>
        <fullName evidence="4">DUF423 domain-containing protein</fullName>
    </recommendedName>
</protein>
<keyword evidence="3" id="KW-1185">Reference proteome</keyword>
<dbReference type="Proteomes" id="UP001317963">
    <property type="component" value="Chromosome"/>
</dbReference>